<dbReference type="EMBL" id="CAJVCH010141370">
    <property type="protein sequence ID" value="CAG7726896.1"/>
    <property type="molecule type" value="Genomic_DNA"/>
</dbReference>
<dbReference type="Proteomes" id="UP000708208">
    <property type="component" value="Unassembled WGS sequence"/>
</dbReference>
<accession>A0A8J2KKJ7</accession>
<dbReference type="AlphaFoldDB" id="A0A8J2KKJ7"/>
<proteinExistence type="predicted"/>
<organism evidence="1 2">
    <name type="scientific">Allacma fusca</name>
    <dbReference type="NCBI Taxonomy" id="39272"/>
    <lineage>
        <taxon>Eukaryota</taxon>
        <taxon>Metazoa</taxon>
        <taxon>Ecdysozoa</taxon>
        <taxon>Arthropoda</taxon>
        <taxon>Hexapoda</taxon>
        <taxon>Collembola</taxon>
        <taxon>Symphypleona</taxon>
        <taxon>Sminthuridae</taxon>
        <taxon>Allacma</taxon>
    </lineage>
</organism>
<gene>
    <name evidence="1" type="ORF">AFUS01_LOCUS15773</name>
</gene>
<comment type="caution">
    <text evidence="1">The sequence shown here is derived from an EMBL/GenBank/DDBJ whole genome shotgun (WGS) entry which is preliminary data.</text>
</comment>
<sequence>MILNPRCSAALNVLLKPLFYFIILVMDFQDGEDCISPVDSGIANDNNIAVNASTTAMYYSLMWILVIDGAASQRGAISTHNLGFEKPLPVLRLSILCISVHCNLIEGICTSDDVALYTWKFVDPTHATSGGN</sequence>
<evidence type="ECO:0000313" key="2">
    <source>
        <dbReference type="Proteomes" id="UP000708208"/>
    </source>
</evidence>
<name>A0A8J2KKJ7_9HEXA</name>
<reference evidence="1" key="1">
    <citation type="submission" date="2021-06" db="EMBL/GenBank/DDBJ databases">
        <authorList>
            <person name="Hodson N. C."/>
            <person name="Mongue J. A."/>
            <person name="Jaron S. K."/>
        </authorList>
    </citation>
    <scope>NUCLEOTIDE SEQUENCE</scope>
</reference>
<keyword evidence="2" id="KW-1185">Reference proteome</keyword>
<evidence type="ECO:0000313" key="1">
    <source>
        <dbReference type="EMBL" id="CAG7726896.1"/>
    </source>
</evidence>
<protein>
    <submittedName>
        <fullName evidence="1">Uncharacterized protein</fullName>
    </submittedName>
</protein>